<evidence type="ECO:0000256" key="4">
    <source>
        <dbReference type="ARBA" id="ARBA00023136"/>
    </source>
</evidence>
<dbReference type="SUPFAM" id="SSF52540">
    <property type="entry name" value="P-loop containing nucleoside triphosphate hydrolases"/>
    <property type="match status" value="1"/>
</dbReference>
<organism evidence="6 7">
    <name type="scientific">Moraxella lacunata</name>
    <dbReference type="NCBI Taxonomy" id="477"/>
    <lineage>
        <taxon>Bacteria</taxon>
        <taxon>Pseudomonadati</taxon>
        <taxon>Pseudomonadota</taxon>
        <taxon>Gammaproteobacteria</taxon>
        <taxon>Moraxellales</taxon>
        <taxon>Moraxellaceae</taxon>
        <taxon>Moraxella</taxon>
    </lineage>
</organism>
<comment type="caution">
    <text evidence="6">The sequence shown here is derived from an EMBL/GenBank/DDBJ whole genome shotgun (WGS) entry which is preliminary data.</text>
</comment>
<dbReference type="AlphaFoldDB" id="A0A1B8PZ99"/>
<comment type="subcellular location">
    <subcellularLocation>
        <location evidence="1">Cell membrane</location>
        <topology evidence="1">Multi-pass membrane protein</topology>
    </subcellularLocation>
</comment>
<dbReference type="RefSeq" id="WP_065255078.1">
    <property type="nucleotide sequence ID" value="NZ_JARDJM010000100.1"/>
</dbReference>
<protein>
    <submittedName>
        <fullName evidence="6">Uncharacterized protein</fullName>
    </submittedName>
</protein>
<evidence type="ECO:0000256" key="5">
    <source>
        <dbReference type="SAM" id="Phobius"/>
    </source>
</evidence>
<accession>A0A1B8PZ99</accession>
<dbReference type="Proteomes" id="UP000092607">
    <property type="component" value="Unassembled WGS sequence"/>
</dbReference>
<feature type="transmembrane region" description="Helical" evidence="5">
    <location>
        <begin position="50"/>
        <end position="70"/>
    </location>
</feature>
<sequence length="440" mass="48938">MRHALLFTPAFVASLAFVGIAQLIVASSTFFIANLAKSVTDGTLSLPYLIGFVTSLTLVLIPLYFASIFLEKAKFDSLARYNTLFDKHFLGKSCHYNNHTLKQTATAMLAQESKHTLDDSLLGVFDMITLLLNVGFNLIVIAWVLDGFILLGYGLGMVLAMGAVHLFKGRLGNLAKTAQMSRLMLMSGLSKAWDNVIIFNKYNYLRHNRTLTDTLNKAKTDSIHAKSMRHLSSNVGMLVLLVCVLTASGVLFWQNLGDMAMLAMLVATLPRQIQMLQMSHELIGYRAEISTLMARLDGLIQLFDTPNATLDKHIKKDRIFVKQTNQVFDFDEFLKNPPSTGRITLVGDNGVGKSCVLLTLKNRLSERAYYLPAKHELIFDNTEGSTGQRLIGEIDELTGDDTPILLLDEWDANLDGVNTDIIHAKLDEIGKTRLVVEVRH</sequence>
<dbReference type="SUPFAM" id="SSF90123">
    <property type="entry name" value="ABC transporter transmembrane region"/>
    <property type="match status" value="1"/>
</dbReference>
<evidence type="ECO:0000256" key="2">
    <source>
        <dbReference type="ARBA" id="ARBA00022692"/>
    </source>
</evidence>
<feature type="transmembrane region" description="Helical" evidence="5">
    <location>
        <begin position="150"/>
        <end position="167"/>
    </location>
</feature>
<evidence type="ECO:0000256" key="1">
    <source>
        <dbReference type="ARBA" id="ARBA00004651"/>
    </source>
</evidence>
<dbReference type="InterPro" id="IPR036640">
    <property type="entry name" value="ABC1_TM_sf"/>
</dbReference>
<proteinExistence type="predicted"/>
<dbReference type="GO" id="GO:0005886">
    <property type="term" value="C:plasma membrane"/>
    <property type="evidence" value="ECO:0007669"/>
    <property type="project" value="UniProtKB-SubCell"/>
</dbReference>
<reference evidence="6 7" key="1">
    <citation type="submission" date="2016-06" db="EMBL/GenBank/DDBJ databases">
        <title>Draft genome of Moraxella lacunata CCUG 57757A.</title>
        <authorList>
            <person name="Salva-Serra F."/>
            <person name="Engstrom-Jakobsson H."/>
            <person name="Thorell K."/>
            <person name="Gonzales-Siles L."/>
            <person name="Karlsson R."/>
            <person name="Boulund F."/>
            <person name="Engstrand L."/>
            <person name="Kristiansson E."/>
            <person name="Moore E."/>
        </authorList>
    </citation>
    <scope>NUCLEOTIDE SEQUENCE [LARGE SCALE GENOMIC DNA]</scope>
    <source>
        <strain evidence="6 7">CCUG 57757A</strain>
    </source>
</reference>
<dbReference type="EMBL" id="LZMS01000064">
    <property type="protein sequence ID" value="OBX61696.1"/>
    <property type="molecule type" value="Genomic_DNA"/>
</dbReference>
<keyword evidence="3 5" id="KW-1133">Transmembrane helix</keyword>
<evidence type="ECO:0000313" key="6">
    <source>
        <dbReference type="EMBL" id="OBX61696.1"/>
    </source>
</evidence>
<name>A0A1B8PZ99_MORLA</name>
<dbReference type="CDD" id="cd00267">
    <property type="entry name" value="ABC_ATPase"/>
    <property type="match status" value="1"/>
</dbReference>
<dbReference type="GO" id="GO:0005524">
    <property type="term" value="F:ATP binding"/>
    <property type="evidence" value="ECO:0007669"/>
    <property type="project" value="InterPro"/>
</dbReference>
<gene>
    <name evidence="6" type="ORF">A9309_07945</name>
</gene>
<dbReference type="InterPro" id="IPR027417">
    <property type="entry name" value="P-loop_NTPase"/>
</dbReference>
<evidence type="ECO:0000256" key="3">
    <source>
        <dbReference type="ARBA" id="ARBA00022989"/>
    </source>
</evidence>
<keyword evidence="2 5" id="KW-0812">Transmembrane</keyword>
<feature type="transmembrane region" description="Helical" evidence="5">
    <location>
        <begin position="235"/>
        <end position="253"/>
    </location>
</feature>
<evidence type="ECO:0000313" key="7">
    <source>
        <dbReference type="Proteomes" id="UP000092607"/>
    </source>
</evidence>
<feature type="transmembrane region" description="Helical" evidence="5">
    <location>
        <begin position="121"/>
        <end position="144"/>
    </location>
</feature>
<keyword evidence="4 5" id="KW-0472">Membrane</keyword>
<dbReference type="OrthoDB" id="19727at2"/>